<accession>A0A0J6EFC4</accession>
<sequence>MKAANAKEKPTKVRVRVLLFIFVCVVINYMDRSNISVAASRLGDDLNLSAVQLGLIFSAFGWAYCALQIPGGGLVDRFGPRLVYGFTLITWSLATLLQGFARGFGSLFGLRLATGAFEAPAFPANNRVVTSWFPEQERASAIAFYTSGQFAGLAFLTPALTAVQHIVGWRGLFIVTGVIGIIWGIVWYAFYRDPDRHPKVNKAELEHIEKGGGIVRRQQETTEEKTAFNWTHFKQVTAHRKLWGIYIGQFAVNSTLWFFLTWFPTYLVKYRGLDFLQSGFLASLPFLAAFIGVLLSGFLSDFLVKRGVSAGVARKTPIITGLFLSISIIGANYVNQTSLIMLFMTLAFFGNGLASITWVLVSSLAPKHLIGLTGGVFNFVGSLASVIVPIVIGFLADGGSFAPALVFIGVLALTGALSYIFLVGKVERIQLQDEANENRNISI</sequence>
<evidence type="ECO:0000256" key="4">
    <source>
        <dbReference type="ARBA" id="ARBA00022989"/>
    </source>
</evidence>
<reference evidence="9 11" key="3">
    <citation type="submission" date="2023-03" db="EMBL/GenBank/DDBJ databases">
        <title>Agriculturally important microbes genome sequencing.</title>
        <authorList>
            <person name="Dunlap C."/>
        </authorList>
    </citation>
    <scope>NUCLEOTIDE SEQUENCE [LARGE SCALE GENOMIC DNA]</scope>
    <source>
        <strain evidence="9 11">CBP-3203</strain>
    </source>
</reference>
<keyword evidence="11" id="KW-1185">Reference proteome</keyword>
<feature type="transmembrane region" description="Helical" evidence="6">
    <location>
        <begin position="368"/>
        <end position="395"/>
    </location>
</feature>
<gene>
    <name evidence="8" type="ORF">AB447_206055</name>
    <name evidence="9" type="ORF">P8828_03050</name>
</gene>
<keyword evidence="3 6" id="KW-0812">Transmembrane</keyword>
<evidence type="ECO:0000313" key="11">
    <source>
        <dbReference type="Proteomes" id="UP001341297"/>
    </source>
</evidence>
<dbReference type="Proteomes" id="UP000036168">
    <property type="component" value="Unassembled WGS sequence"/>
</dbReference>
<dbReference type="PANTHER" id="PTHR11662:SF333">
    <property type="entry name" value="D-GALACTONATE TRANSPORTER"/>
    <property type="match status" value="1"/>
</dbReference>
<feature type="transmembrane region" description="Helical" evidence="6">
    <location>
        <begin position="280"/>
        <end position="304"/>
    </location>
</feature>
<organism evidence="8 10">
    <name type="scientific">Bacillus glycinifermentans</name>
    <dbReference type="NCBI Taxonomy" id="1664069"/>
    <lineage>
        <taxon>Bacteria</taxon>
        <taxon>Bacillati</taxon>
        <taxon>Bacillota</taxon>
        <taxon>Bacilli</taxon>
        <taxon>Bacillales</taxon>
        <taxon>Bacillaceae</taxon>
        <taxon>Bacillus</taxon>
    </lineage>
</organism>
<protein>
    <submittedName>
        <fullName evidence="8">Glucarate transporter</fullName>
    </submittedName>
    <submittedName>
        <fullName evidence="9">MFS transporter</fullName>
    </submittedName>
</protein>
<dbReference type="GO" id="GO:0022857">
    <property type="term" value="F:transmembrane transporter activity"/>
    <property type="evidence" value="ECO:0007669"/>
    <property type="project" value="InterPro"/>
</dbReference>
<feature type="transmembrane region" description="Helical" evidence="6">
    <location>
        <begin position="340"/>
        <end position="361"/>
    </location>
</feature>
<feature type="transmembrane region" description="Helical" evidence="6">
    <location>
        <begin position="401"/>
        <end position="422"/>
    </location>
</feature>
<comment type="caution">
    <text evidence="8">The sequence shown here is derived from an EMBL/GenBank/DDBJ whole genome shotgun (WGS) entry which is preliminary data.</text>
</comment>
<evidence type="ECO:0000256" key="1">
    <source>
        <dbReference type="ARBA" id="ARBA00004651"/>
    </source>
</evidence>
<dbReference type="Pfam" id="PF07690">
    <property type="entry name" value="MFS_1"/>
    <property type="match status" value="1"/>
</dbReference>
<keyword evidence="4 6" id="KW-1133">Transmembrane helix</keyword>
<evidence type="ECO:0000256" key="6">
    <source>
        <dbReference type="SAM" id="Phobius"/>
    </source>
</evidence>
<evidence type="ECO:0000256" key="2">
    <source>
        <dbReference type="ARBA" id="ARBA00022448"/>
    </source>
</evidence>
<dbReference type="InterPro" id="IPR011701">
    <property type="entry name" value="MFS"/>
</dbReference>
<dbReference type="PATRIC" id="fig|1664069.3.peg.3143"/>
<reference evidence="8 10" key="1">
    <citation type="journal article" date="2015" name="Int. J. Syst. Evol. Microbiol.">
        <title>Bacillus glycinifermentans sp. nov., isolated from fermented soybean paste.</title>
        <authorList>
            <person name="Kim S.J."/>
            <person name="Dunlap C.A."/>
            <person name="Kwon S.W."/>
            <person name="Rooney A.P."/>
        </authorList>
    </citation>
    <scope>NUCLEOTIDE SEQUENCE [LARGE SCALE GENOMIC DNA]</scope>
    <source>
        <strain evidence="8 10">GO-13</strain>
    </source>
</reference>
<proteinExistence type="predicted"/>
<keyword evidence="5 6" id="KW-0472">Membrane</keyword>
<dbReference type="STRING" id="1664069.BGLY_4460"/>
<dbReference type="SUPFAM" id="SSF103473">
    <property type="entry name" value="MFS general substrate transporter"/>
    <property type="match status" value="1"/>
</dbReference>
<feature type="transmembrane region" description="Helical" evidence="6">
    <location>
        <begin position="167"/>
        <end position="190"/>
    </location>
</feature>
<dbReference type="PANTHER" id="PTHR11662">
    <property type="entry name" value="SOLUTE CARRIER FAMILY 17"/>
    <property type="match status" value="1"/>
</dbReference>
<evidence type="ECO:0000259" key="7">
    <source>
        <dbReference type="PROSITE" id="PS50850"/>
    </source>
</evidence>
<evidence type="ECO:0000313" key="9">
    <source>
        <dbReference type="EMBL" id="MEC0483828.1"/>
    </source>
</evidence>
<keyword evidence="2" id="KW-0813">Transport</keyword>
<dbReference type="PROSITE" id="PS50850">
    <property type="entry name" value="MFS"/>
    <property type="match status" value="1"/>
</dbReference>
<feature type="domain" description="Major facilitator superfamily (MFS) profile" evidence="7">
    <location>
        <begin position="17"/>
        <end position="427"/>
    </location>
</feature>
<dbReference type="Proteomes" id="UP001341297">
    <property type="component" value="Unassembled WGS sequence"/>
</dbReference>
<dbReference type="InterPro" id="IPR050382">
    <property type="entry name" value="MFS_Na/Anion_cotransporter"/>
</dbReference>
<evidence type="ECO:0000313" key="10">
    <source>
        <dbReference type="Proteomes" id="UP000036168"/>
    </source>
</evidence>
<dbReference type="Gene3D" id="1.20.1250.20">
    <property type="entry name" value="MFS general substrate transporter like domains"/>
    <property type="match status" value="2"/>
</dbReference>
<dbReference type="InterPro" id="IPR020846">
    <property type="entry name" value="MFS_dom"/>
</dbReference>
<dbReference type="OrthoDB" id="6360at2"/>
<feature type="transmembrane region" description="Helical" evidence="6">
    <location>
        <begin position="50"/>
        <end position="70"/>
    </location>
</feature>
<accession>A0A0J6EX66</accession>
<dbReference type="InterPro" id="IPR036259">
    <property type="entry name" value="MFS_trans_sf"/>
</dbReference>
<comment type="subcellular location">
    <subcellularLocation>
        <location evidence="1">Cell membrane</location>
        <topology evidence="1">Multi-pass membrane protein</topology>
    </subcellularLocation>
</comment>
<feature type="transmembrane region" description="Helical" evidence="6">
    <location>
        <begin position="12"/>
        <end position="30"/>
    </location>
</feature>
<reference evidence="8" key="2">
    <citation type="submission" date="2015-10" db="EMBL/GenBank/DDBJ databases">
        <authorList>
            <person name="Gilbert D.G."/>
        </authorList>
    </citation>
    <scope>NUCLEOTIDE SEQUENCE</scope>
    <source>
        <strain evidence="8">GO-13</strain>
    </source>
</reference>
<dbReference type="EMBL" id="JARRTL010000006">
    <property type="protein sequence ID" value="MEC0483828.1"/>
    <property type="molecule type" value="Genomic_DNA"/>
</dbReference>
<dbReference type="EMBL" id="LECW02000045">
    <property type="protein sequence ID" value="KRT90142.1"/>
    <property type="molecule type" value="Genomic_DNA"/>
</dbReference>
<feature type="transmembrane region" description="Helical" evidence="6">
    <location>
        <begin position="82"/>
        <end position="101"/>
    </location>
</feature>
<evidence type="ECO:0000256" key="5">
    <source>
        <dbReference type="ARBA" id="ARBA00023136"/>
    </source>
</evidence>
<feature type="transmembrane region" description="Helical" evidence="6">
    <location>
        <begin position="316"/>
        <end position="334"/>
    </location>
</feature>
<name>A0A0J6EX66_9BACI</name>
<dbReference type="AlphaFoldDB" id="A0A0J6EX66"/>
<evidence type="ECO:0000256" key="3">
    <source>
        <dbReference type="ARBA" id="ARBA00022692"/>
    </source>
</evidence>
<dbReference type="RefSeq" id="WP_048352734.1">
    <property type="nucleotide sequence ID" value="NZ_CP023481.1"/>
</dbReference>
<dbReference type="GO" id="GO:0005886">
    <property type="term" value="C:plasma membrane"/>
    <property type="evidence" value="ECO:0007669"/>
    <property type="project" value="UniProtKB-SubCell"/>
</dbReference>
<dbReference type="PIRSF" id="PIRSF002808">
    <property type="entry name" value="Hexose_phosphate_transp"/>
    <property type="match status" value="1"/>
</dbReference>
<dbReference type="CDD" id="cd17319">
    <property type="entry name" value="MFS_ExuT_GudP_like"/>
    <property type="match status" value="1"/>
</dbReference>
<dbReference type="InterPro" id="IPR000849">
    <property type="entry name" value="Sugar_P_transporter"/>
</dbReference>
<evidence type="ECO:0000313" key="8">
    <source>
        <dbReference type="EMBL" id="KRT90142.1"/>
    </source>
</evidence>
<dbReference type="NCBIfam" id="TIGR00893">
    <property type="entry name" value="2A0114"/>
    <property type="match status" value="1"/>
</dbReference>
<feature type="transmembrane region" description="Helical" evidence="6">
    <location>
        <begin position="242"/>
        <end position="260"/>
    </location>
</feature>